<feature type="transmembrane region" description="Helical" evidence="8">
    <location>
        <begin position="466"/>
        <end position="492"/>
    </location>
</feature>
<reference evidence="10 11" key="1">
    <citation type="submission" date="2012-05" db="EMBL/GenBank/DDBJ databases">
        <authorList>
            <person name="Harkins D.M."/>
            <person name="Madupu R."/>
            <person name="Durkin A.S."/>
            <person name="Torralba M."/>
            <person name="Methe B."/>
            <person name="Sutton G.G."/>
            <person name="Nelson K.E."/>
        </authorList>
    </citation>
    <scope>NUCLEOTIDE SEQUENCE [LARGE SCALE GENOMIC DNA]</scope>
    <source>
        <strain evidence="10 11">F0489</strain>
    </source>
</reference>
<dbReference type="EMBL" id="AKFT01000055">
    <property type="protein sequence ID" value="EJF46611.1"/>
    <property type="molecule type" value="Genomic_DNA"/>
</dbReference>
<evidence type="ECO:0000256" key="7">
    <source>
        <dbReference type="SAM" id="MobiDB-lite"/>
    </source>
</evidence>
<sequence>MPTSLKSLTSPMSSPSLLLARRTIRKHPGMAGAVLILSLIAGLLINVGLVMMTQHGAYLNHKAEEWNSPDAVILMPRSEQADDVEDAFRSDERVREVETAPGVGVQGSIPYADSTLPLRFLFYDIDASPQMGHWDIASALDDPVENPIWVPATLQAVGGYELGDALVLTSPMGERTFHIQGFTESTYGGMPSIGVLWFGLPGEDYAALEAEAQEHMAGLQAELAASGRDSAADSQTQQTQQTQPPGWMPSTLIKVQTRSTDETSGLTGEVISRLDITSAWDMDREILSMSNQISVGLISVVILLFSSMIAAVALLTLAFMLRGAIRDDLAAVGALRATGFTTGGVMRPMVLSFALLGALGAAVGAALSHAVFPHLSSVLRAQTGISWKAHVDPGFLLACAAGLGLMIWLGGALVARSAGRMSAVEALRGGQEDHSFTRVRLPLQRTRGPLAMLLGLKEMLAAPGRAALILVVAAACTTASVFSASGLGMLAIKDNALSLLLGSAFADVTVTAQSPDDVDAAVEKARDIPGVATAIPYSQQVETVNGTNLLFFVVDDVEDLPISPVYEGRPAHHANEIVLGPGVEKRFGTHIGDTWTAKRNGIEKDFLVTGLASGAPNIGNFAILTRAAYQELAPDAGLTDVGVFVTSADDSGTVSKALQNELGSEFQVVNTRDSIAVQMESYMSMIPLLSESLMAFNGLVVVLVVVLMTSSLVARSRHTAGLLKALGMTTRQAATRVRWTILPPLILGTVLGCAVGGALIRPLLEVLLSGVGIKQITVDIPLWPTLAVGATVLVTAVAAVFLSTRPINRVTAYSLLTE</sequence>
<gene>
    <name evidence="10" type="ORF">HMPREF1318_1887</name>
</gene>
<feature type="transmembrane region" description="Helical" evidence="8">
    <location>
        <begin position="693"/>
        <end position="714"/>
    </location>
</feature>
<evidence type="ECO:0000256" key="4">
    <source>
        <dbReference type="ARBA" id="ARBA00022692"/>
    </source>
</evidence>
<accession>J0XD44</accession>
<feature type="region of interest" description="Disordered" evidence="7">
    <location>
        <begin position="223"/>
        <end position="249"/>
    </location>
</feature>
<proteinExistence type="inferred from homology"/>
<dbReference type="Pfam" id="PF02687">
    <property type="entry name" value="FtsX"/>
    <property type="match status" value="2"/>
</dbReference>
<organism evidence="10 11">
    <name type="scientific">Actinomyces massiliensis F0489</name>
    <dbReference type="NCBI Taxonomy" id="1125718"/>
    <lineage>
        <taxon>Bacteria</taxon>
        <taxon>Bacillati</taxon>
        <taxon>Actinomycetota</taxon>
        <taxon>Actinomycetes</taxon>
        <taxon>Actinomycetales</taxon>
        <taxon>Actinomycetaceae</taxon>
        <taxon>Actinomyces</taxon>
    </lineage>
</organism>
<dbReference type="Proteomes" id="UP000002941">
    <property type="component" value="Unassembled WGS sequence"/>
</dbReference>
<evidence type="ECO:0000256" key="2">
    <source>
        <dbReference type="ARBA" id="ARBA00005236"/>
    </source>
</evidence>
<evidence type="ECO:0000256" key="8">
    <source>
        <dbReference type="SAM" id="Phobius"/>
    </source>
</evidence>
<keyword evidence="5 8" id="KW-1133">Transmembrane helix</keyword>
<feature type="transmembrane region" description="Helical" evidence="8">
    <location>
        <begin position="350"/>
        <end position="375"/>
    </location>
</feature>
<evidence type="ECO:0000313" key="10">
    <source>
        <dbReference type="EMBL" id="EJF46611.1"/>
    </source>
</evidence>
<comment type="similarity">
    <text evidence="2">Belongs to the ABC-4 integral membrane protein family. LolC/E subfamily.</text>
</comment>
<comment type="subcellular location">
    <subcellularLocation>
        <location evidence="1">Cell membrane</location>
        <topology evidence="1">Multi-pass membrane protein</topology>
    </subcellularLocation>
</comment>
<feature type="transmembrane region" description="Helical" evidence="8">
    <location>
        <begin position="780"/>
        <end position="802"/>
    </location>
</feature>
<dbReference type="AlphaFoldDB" id="J0XD44"/>
<keyword evidence="4 8" id="KW-0812">Transmembrane</keyword>
<keyword evidence="3" id="KW-1003">Cell membrane</keyword>
<feature type="transmembrane region" description="Helical" evidence="8">
    <location>
        <begin position="741"/>
        <end position="760"/>
    </location>
</feature>
<feature type="domain" description="ABC3 transporter permease C-terminal" evidence="9">
    <location>
        <begin position="304"/>
        <end position="422"/>
    </location>
</feature>
<evidence type="ECO:0000256" key="1">
    <source>
        <dbReference type="ARBA" id="ARBA00004651"/>
    </source>
</evidence>
<feature type="transmembrane region" description="Helical" evidence="8">
    <location>
        <begin position="395"/>
        <end position="415"/>
    </location>
</feature>
<feature type="transmembrane region" description="Helical" evidence="8">
    <location>
        <begin position="295"/>
        <end position="321"/>
    </location>
</feature>
<evidence type="ECO:0000313" key="11">
    <source>
        <dbReference type="Proteomes" id="UP000002941"/>
    </source>
</evidence>
<dbReference type="GO" id="GO:0044874">
    <property type="term" value="P:lipoprotein localization to outer membrane"/>
    <property type="evidence" value="ECO:0007669"/>
    <property type="project" value="TreeGrafter"/>
</dbReference>
<evidence type="ECO:0000256" key="3">
    <source>
        <dbReference type="ARBA" id="ARBA00022475"/>
    </source>
</evidence>
<feature type="domain" description="ABC3 transporter permease C-terminal" evidence="9">
    <location>
        <begin position="696"/>
        <end position="809"/>
    </location>
</feature>
<comment type="caution">
    <text evidence="10">The sequence shown here is derived from an EMBL/GenBank/DDBJ whole genome shotgun (WGS) entry which is preliminary data.</text>
</comment>
<evidence type="ECO:0000259" key="9">
    <source>
        <dbReference type="Pfam" id="PF02687"/>
    </source>
</evidence>
<evidence type="ECO:0000256" key="6">
    <source>
        <dbReference type="ARBA" id="ARBA00023136"/>
    </source>
</evidence>
<dbReference type="eggNOG" id="COG0577">
    <property type="taxonomic scope" value="Bacteria"/>
</dbReference>
<dbReference type="GO" id="GO:0098797">
    <property type="term" value="C:plasma membrane protein complex"/>
    <property type="evidence" value="ECO:0007669"/>
    <property type="project" value="TreeGrafter"/>
</dbReference>
<dbReference type="PANTHER" id="PTHR30489">
    <property type="entry name" value="LIPOPROTEIN-RELEASING SYSTEM TRANSMEMBRANE PROTEIN LOLE"/>
    <property type="match status" value="1"/>
</dbReference>
<dbReference type="PANTHER" id="PTHR30489:SF0">
    <property type="entry name" value="LIPOPROTEIN-RELEASING SYSTEM TRANSMEMBRANE PROTEIN LOLE"/>
    <property type="match status" value="1"/>
</dbReference>
<evidence type="ECO:0000256" key="5">
    <source>
        <dbReference type="ARBA" id="ARBA00022989"/>
    </source>
</evidence>
<protein>
    <submittedName>
        <fullName evidence="10">Efflux ABC transporter, permease protein</fullName>
    </submittedName>
</protein>
<feature type="transmembrane region" description="Helical" evidence="8">
    <location>
        <begin position="31"/>
        <end position="52"/>
    </location>
</feature>
<dbReference type="InterPro" id="IPR051447">
    <property type="entry name" value="Lipoprotein-release_system"/>
</dbReference>
<dbReference type="PATRIC" id="fig|1125718.3.peg.783"/>
<name>J0XD44_9ACTO</name>
<keyword evidence="11" id="KW-1185">Reference proteome</keyword>
<dbReference type="InterPro" id="IPR003838">
    <property type="entry name" value="ABC3_permease_C"/>
</dbReference>
<keyword evidence="6 8" id="KW-0472">Membrane</keyword>